<feature type="compositionally biased region" description="Low complexity" evidence="1">
    <location>
        <begin position="42"/>
        <end position="57"/>
    </location>
</feature>
<reference evidence="4" key="1">
    <citation type="submission" date="2025-08" db="UniProtKB">
        <authorList>
            <consortium name="RefSeq"/>
        </authorList>
    </citation>
    <scope>IDENTIFICATION</scope>
    <source>
        <tissue evidence="4">Total insect</tissue>
    </source>
</reference>
<dbReference type="KEGG" id="tpal:117650672"/>
<protein>
    <submittedName>
        <fullName evidence="4">Uncharacterized protein LOC117650672 isoform X1</fullName>
    </submittedName>
</protein>
<organism evidence="4">
    <name type="scientific">Thrips palmi</name>
    <name type="common">Melon thrips</name>
    <dbReference type="NCBI Taxonomy" id="161013"/>
    <lineage>
        <taxon>Eukaryota</taxon>
        <taxon>Metazoa</taxon>
        <taxon>Ecdysozoa</taxon>
        <taxon>Arthropoda</taxon>
        <taxon>Hexapoda</taxon>
        <taxon>Insecta</taxon>
        <taxon>Pterygota</taxon>
        <taxon>Neoptera</taxon>
        <taxon>Paraneoptera</taxon>
        <taxon>Thysanoptera</taxon>
        <taxon>Terebrantia</taxon>
        <taxon>Thripoidea</taxon>
        <taxon>Thripidae</taxon>
        <taxon>Thrips</taxon>
    </lineage>
</organism>
<gene>
    <name evidence="4" type="primary">LOC117650672</name>
</gene>
<dbReference type="RefSeq" id="XP_034250136.1">
    <property type="nucleotide sequence ID" value="XM_034394245.1"/>
</dbReference>
<feature type="chain" id="PRO_5028294929" evidence="2">
    <location>
        <begin position="20"/>
        <end position="239"/>
    </location>
</feature>
<proteinExistence type="predicted"/>
<evidence type="ECO:0000313" key="4">
    <source>
        <dbReference type="RefSeq" id="XP_034250136.1"/>
    </source>
</evidence>
<feature type="compositionally biased region" description="Low complexity" evidence="1">
    <location>
        <begin position="108"/>
        <end position="118"/>
    </location>
</feature>
<feature type="region of interest" description="Disordered" evidence="1">
    <location>
        <begin position="42"/>
        <end position="127"/>
    </location>
</feature>
<evidence type="ECO:0000313" key="3">
    <source>
        <dbReference type="Proteomes" id="UP000515158"/>
    </source>
</evidence>
<accession>A0A6P8ZZH7</accession>
<feature type="compositionally biased region" description="Pro residues" evidence="1">
    <location>
        <begin position="58"/>
        <end position="69"/>
    </location>
</feature>
<evidence type="ECO:0000256" key="2">
    <source>
        <dbReference type="SAM" id="SignalP"/>
    </source>
</evidence>
<evidence type="ECO:0000256" key="1">
    <source>
        <dbReference type="SAM" id="MobiDB-lite"/>
    </source>
</evidence>
<dbReference type="Proteomes" id="UP000515158">
    <property type="component" value="Unplaced"/>
</dbReference>
<dbReference type="AlphaFoldDB" id="A0A6P8ZZH7"/>
<dbReference type="OrthoDB" id="10628581at2759"/>
<dbReference type="InParanoid" id="A0A6P8ZZH7"/>
<feature type="region of interest" description="Disordered" evidence="1">
    <location>
        <begin position="183"/>
        <end position="239"/>
    </location>
</feature>
<name>A0A6P8ZZH7_THRPL</name>
<feature type="signal peptide" evidence="2">
    <location>
        <begin position="1"/>
        <end position="19"/>
    </location>
</feature>
<keyword evidence="3" id="KW-1185">Reference proteome</keyword>
<keyword evidence="2" id="KW-0732">Signal</keyword>
<sequence>MKLFVTLGTAMLLLSGAWGAPATQQTKQSSRATLDFIAHEQASGAAAAAPGVPVRPTTTPPPPRSPLRPPSTTSSTQQHQRVDAPGMPKKDWELVPPRQAYVPPQPSTRPSTRPSVQRPTPPTYAGVVKDHVRDHDRDHVKDYGHDRTTTPRVYNIPISVEPGYTTSTEASRWYDKLFGKSVEADDSPWGRRRRQVAAPGAEQRGEQKSEIVIGSNAIRVAGARPARPPQSPRAPAKVA</sequence>
<dbReference type="GeneID" id="117650672"/>